<sequence>MGRKFNPAVEPTHTRLTLSLPSRFIVLNQLRRRKLFCIHGLTCQADGYTLMDLEIPSPVAQFNMRFNLFTAGLAQLFAVSVLAAPRPDTADAVAQTNAGRIIVDIFGSPGSHQLSCYTTVDDVKNGILQPYSQSPWSVQYLDPAAHNGRKFIEITWNGPQKKCFSTTDGEKPFTNTFGTCTVMSQMCVPY</sequence>
<gene>
    <name evidence="1" type="ORF">BCV70DRAFT_239245</name>
</gene>
<protein>
    <submittedName>
        <fullName evidence="1">Uncharacterized protein</fullName>
    </submittedName>
</protein>
<evidence type="ECO:0000313" key="1">
    <source>
        <dbReference type="EMBL" id="PWY97758.1"/>
    </source>
</evidence>
<organism evidence="1 2">
    <name type="scientific">Testicularia cyperi</name>
    <dbReference type="NCBI Taxonomy" id="1882483"/>
    <lineage>
        <taxon>Eukaryota</taxon>
        <taxon>Fungi</taxon>
        <taxon>Dikarya</taxon>
        <taxon>Basidiomycota</taxon>
        <taxon>Ustilaginomycotina</taxon>
        <taxon>Ustilaginomycetes</taxon>
        <taxon>Ustilaginales</taxon>
        <taxon>Anthracoideaceae</taxon>
        <taxon>Testicularia</taxon>
    </lineage>
</organism>
<name>A0A317XJV4_9BASI</name>
<proteinExistence type="predicted"/>
<accession>A0A317XJV4</accession>
<dbReference type="EMBL" id="KZ819202">
    <property type="protein sequence ID" value="PWY97758.1"/>
    <property type="molecule type" value="Genomic_DNA"/>
</dbReference>
<reference evidence="1 2" key="1">
    <citation type="journal article" date="2018" name="Mol. Biol. Evol.">
        <title>Broad Genomic Sampling Reveals a Smut Pathogenic Ancestry of the Fungal Clade Ustilaginomycotina.</title>
        <authorList>
            <person name="Kijpornyongpan T."/>
            <person name="Mondo S.J."/>
            <person name="Barry K."/>
            <person name="Sandor L."/>
            <person name="Lee J."/>
            <person name="Lipzen A."/>
            <person name="Pangilinan J."/>
            <person name="LaButti K."/>
            <person name="Hainaut M."/>
            <person name="Henrissat B."/>
            <person name="Grigoriev I.V."/>
            <person name="Spatafora J.W."/>
            <person name="Aime M.C."/>
        </authorList>
    </citation>
    <scope>NUCLEOTIDE SEQUENCE [LARGE SCALE GENOMIC DNA]</scope>
    <source>
        <strain evidence="1 2">MCA 3645</strain>
    </source>
</reference>
<evidence type="ECO:0000313" key="2">
    <source>
        <dbReference type="Proteomes" id="UP000246740"/>
    </source>
</evidence>
<dbReference type="Proteomes" id="UP000246740">
    <property type="component" value="Unassembled WGS sequence"/>
</dbReference>
<dbReference type="AlphaFoldDB" id="A0A317XJV4"/>
<keyword evidence="2" id="KW-1185">Reference proteome</keyword>
<dbReference type="InParanoid" id="A0A317XJV4"/>